<dbReference type="InParanoid" id="A0A0G4EMW7"/>
<dbReference type="VEuPathDB" id="CryptoDB:Vbra_5138"/>
<evidence type="ECO:0008006" key="3">
    <source>
        <dbReference type="Google" id="ProtNLM"/>
    </source>
</evidence>
<protein>
    <recommendedName>
        <fullName evidence="3">Helicase ATP-binding domain-containing protein</fullName>
    </recommendedName>
</protein>
<dbReference type="Gene3D" id="3.40.50.300">
    <property type="entry name" value="P-loop containing nucleotide triphosphate hydrolases"/>
    <property type="match status" value="1"/>
</dbReference>
<dbReference type="InterPro" id="IPR027417">
    <property type="entry name" value="P-loop_NTPase"/>
</dbReference>
<name>A0A0G4EMW7_VITBC</name>
<dbReference type="EMBL" id="CDMY01000264">
    <property type="protein sequence ID" value="CEL98159.1"/>
    <property type="molecule type" value="Genomic_DNA"/>
</dbReference>
<dbReference type="Proteomes" id="UP000041254">
    <property type="component" value="Unassembled WGS sequence"/>
</dbReference>
<organism evidence="1 2">
    <name type="scientific">Vitrella brassicaformis (strain CCMP3155)</name>
    <dbReference type="NCBI Taxonomy" id="1169540"/>
    <lineage>
        <taxon>Eukaryota</taxon>
        <taxon>Sar</taxon>
        <taxon>Alveolata</taxon>
        <taxon>Colpodellida</taxon>
        <taxon>Vitrellaceae</taxon>
        <taxon>Vitrella</taxon>
    </lineage>
</organism>
<sequence>MLLSSGPITDVNIILDEAHSRQMDVECMVTLLKDVYEGHVYEGKGGRVRLMLMSATIASAPLKAYFAGDREV</sequence>
<reference evidence="1 2" key="1">
    <citation type="submission" date="2014-11" db="EMBL/GenBank/DDBJ databases">
        <authorList>
            <person name="Zhu J."/>
            <person name="Qi W."/>
            <person name="Song R."/>
        </authorList>
    </citation>
    <scope>NUCLEOTIDE SEQUENCE [LARGE SCALE GENOMIC DNA]</scope>
</reference>
<gene>
    <name evidence="1" type="ORF">Vbra_5138</name>
</gene>
<evidence type="ECO:0000313" key="1">
    <source>
        <dbReference type="EMBL" id="CEL98159.1"/>
    </source>
</evidence>
<keyword evidence="2" id="KW-1185">Reference proteome</keyword>
<dbReference type="AlphaFoldDB" id="A0A0G4EMW7"/>
<accession>A0A0G4EMW7</accession>
<evidence type="ECO:0000313" key="2">
    <source>
        <dbReference type="Proteomes" id="UP000041254"/>
    </source>
</evidence>
<proteinExistence type="predicted"/>